<protein>
    <submittedName>
        <fullName evidence="3 4">Uncharacterized protein</fullName>
    </submittedName>
</protein>
<dbReference type="AlphaFoldDB" id="A0A0C4EEV2"/>
<dbReference type="Proteomes" id="UP000011715">
    <property type="component" value="Unassembled WGS sequence"/>
</dbReference>
<reference evidence="3" key="3">
    <citation type="submission" date="2011-03" db="EMBL/GenBank/DDBJ databases">
        <title>Annotation of Magnaporthe poae ATCC 64411.</title>
        <authorList>
            <person name="Ma L.-J."/>
            <person name="Dead R."/>
            <person name="Young S.K."/>
            <person name="Zeng Q."/>
            <person name="Gargeya S."/>
            <person name="Fitzgerald M."/>
            <person name="Haas B."/>
            <person name="Abouelleil A."/>
            <person name="Alvarado L."/>
            <person name="Arachchi H.M."/>
            <person name="Berlin A."/>
            <person name="Brown A."/>
            <person name="Chapman S.B."/>
            <person name="Chen Z."/>
            <person name="Dunbar C."/>
            <person name="Freedman E."/>
            <person name="Gearin G."/>
            <person name="Gellesch M."/>
            <person name="Goldberg J."/>
            <person name="Griggs A."/>
            <person name="Gujja S."/>
            <person name="Heiman D."/>
            <person name="Howarth C."/>
            <person name="Larson L."/>
            <person name="Lui A."/>
            <person name="MacDonald P.J.P."/>
            <person name="Mehta T."/>
            <person name="Montmayeur A."/>
            <person name="Murphy C."/>
            <person name="Neiman D."/>
            <person name="Pearson M."/>
            <person name="Priest M."/>
            <person name="Roberts A."/>
            <person name="Saif S."/>
            <person name="Shea T."/>
            <person name="Shenoy N."/>
            <person name="Sisk P."/>
            <person name="Stolte C."/>
            <person name="Sykes S."/>
            <person name="Yandava C."/>
            <person name="Wortman J."/>
            <person name="Nusbaum C."/>
            <person name="Birren B."/>
        </authorList>
    </citation>
    <scope>NUCLEOTIDE SEQUENCE</scope>
    <source>
        <strain evidence="3">ATCC 64411</strain>
    </source>
</reference>
<dbReference type="OrthoDB" id="5419219at2759"/>
<reference evidence="3" key="2">
    <citation type="submission" date="2010-05" db="EMBL/GenBank/DDBJ databases">
        <title>The Genome Sequence of Magnaporthe poae strain ATCC 64411.</title>
        <authorList>
            <consortium name="The Broad Institute Genome Sequencing Platform"/>
            <consortium name="Broad Institute Genome Sequencing Center for Infectious Disease"/>
            <person name="Ma L.-J."/>
            <person name="Dead R."/>
            <person name="Young S."/>
            <person name="Zeng Q."/>
            <person name="Koehrsen M."/>
            <person name="Alvarado L."/>
            <person name="Berlin A."/>
            <person name="Chapman S.B."/>
            <person name="Chen Z."/>
            <person name="Freedman E."/>
            <person name="Gellesch M."/>
            <person name="Goldberg J."/>
            <person name="Griggs A."/>
            <person name="Gujja S."/>
            <person name="Heilman E.R."/>
            <person name="Heiman D."/>
            <person name="Hepburn T."/>
            <person name="Howarth C."/>
            <person name="Jen D."/>
            <person name="Larson L."/>
            <person name="Mehta T."/>
            <person name="Neiman D."/>
            <person name="Pearson M."/>
            <person name="Roberts A."/>
            <person name="Saif S."/>
            <person name="Shea T."/>
            <person name="Shenoy N."/>
            <person name="Sisk P."/>
            <person name="Stolte C."/>
            <person name="Sykes S."/>
            <person name="Walk T."/>
            <person name="White J."/>
            <person name="Yandava C."/>
            <person name="Haas B."/>
            <person name="Nusbaum C."/>
            <person name="Birren B."/>
        </authorList>
    </citation>
    <scope>NUCLEOTIDE SEQUENCE</scope>
    <source>
        <strain evidence="3">ATCC 64411</strain>
    </source>
</reference>
<dbReference type="OMA" id="IWRNEAN"/>
<feature type="transmembrane region" description="Helical" evidence="2">
    <location>
        <begin position="645"/>
        <end position="664"/>
    </location>
</feature>
<keyword evidence="2" id="KW-0472">Membrane</keyword>
<dbReference type="eggNOG" id="ENOG502SJK3">
    <property type="taxonomic scope" value="Eukaryota"/>
</dbReference>
<feature type="compositionally biased region" description="Pro residues" evidence="1">
    <location>
        <begin position="17"/>
        <end position="27"/>
    </location>
</feature>
<dbReference type="VEuPathDB" id="FungiDB:MAPG_11283"/>
<evidence type="ECO:0000313" key="4">
    <source>
        <dbReference type="EnsemblFungi" id="MAPG_11283T0"/>
    </source>
</evidence>
<reference evidence="4" key="5">
    <citation type="submission" date="2015-06" db="UniProtKB">
        <authorList>
            <consortium name="EnsemblFungi"/>
        </authorList>
    </citation>
    <scope>IDENTIFICATION</scope>
    <source>
        <strain evidence="4">ATCC 64411</strain>
    </source>
</reference>
<organism evidence="4 5">
    <name type="scientific">Magnaporthiopsis poae (strain ATCC 64411 / 73-15)</name>
    <name type="common">Kentucky bluegrass fungus</name>
    <name type="synonym">Magnaporthe poae</name>
    <dbReference type="NCBI Taxonomy" id="644358"/>
    <lineage>
        <taxon>Eukaryota</taxon>
        <taxon>Fungi</taxon>
        <taxon>Dikarya</taxon>
        <taxon>Ascomycota</taxon>
        <taxon>Pezizomycotina</taxon>
        <taxon>Sordariomycetes</taxon>
        <taxon>Sordariomycetidae</taxon>
        <taxon>Magnaporthales</taxon>
        <taxon>Magnaporthaceae</taxon>
        <taxon>Magnaporthiopsis</taxon>
    </lineage>
</organism>
<feature type="compositionally biased region" description="Polar residues" evidence="1">
    <location>
        <begin position="1"/>
        <end position="12"/>
    </location>
</feature>
<keyword evidence="2" id="KW-1133">Transmembrane helix</keyword>
<reference evidence="5" key="1">
    <citation type="submission" date="2010-05" db="EMBL/GenBank/DDBJ databases">
        <title>The genome sequence of Magnaporthe poae strain ATCC 64411.</title>
        <authorList>
            <person name="Ma L.-J."/>
            <person name="Dead R."/>
            <person name="Young S."/>
            <person name="Zeng Q."/>
            <person name="Koehrsen M."/>
            <person name="Alvarado L."/>
            <person name="Berlin A."/>
            <person name="Chapman S.B."/>
            <person name="Chen Z."/>
            <person name="Freedman E."/>
            <person name="Gellesch M."/>
            <person name="Goldberg J."/>
            <person name="Griggs A."/>
            <person name="Gujja S."/>
            <person name="Heilman E.R."/>
            <person name="Heiman D."/>
            <person name="Hepburn T."/>
            <person name="Howarth C."/>
            <person name="Jen D."/>
            <person name="Larson L."/>
            <person name="Mehta T."/>
            <person name="Neiman D."/>
            <person name="Pearson M."/>
            <person name="Roberts A."/>
            <person name="Saif S."/>
            <person name="Shea T."/>
            <person name="Shenoy N."/>
            <person name="Sisk P."/>
            <person name="Stolte C."/>
            <person name="Sykes S."/>
            <person name="Walk T."/>
            <person name="White J."/>
            <person name="Yandava C."/>
            <person name="Haas B."/>
            <person name="Nusbaum C."/>
            <person name="Birren B."/>
        </authorList>
    </citation>
    <scope>NUCLEOTIDE SEQUENCE [LARGE SCALE GENOMIC DNA]</scope>
    <source>
        <strain evidence="5">ATCC 64411 / 73-15</strain>
    </source>
</reference>
<feature type="transmembrane region" description="Helical" evidence="2">
    <location>
        <begin position="610"/>
        <end position="633"/>
    </location>
</feature>
<name>A0A0C4EEV2_MAGP6</name>
<feature type="region of interest" description="Disordered" evidence="1">
    <location>
        <begin position="1"/>
        <end position="29"/>
    </location>
</feature>
<dbReference type="EMBL" id="ADBL01002780">
    <property type="status" value="NOT_ANNOTATED_CDS"/>
    <property type="molecule type" value="Genomic_DNA"/>
</dbReference>
<sequence>MSTPENTASSPMTGGPGPQPSGRPPGPDLLRRVATLPTTGTRGARFIRDCFRRRRKHPSSTVGTADGTHLNGRAVSAPEASALTVDEILDTIYPEKKEFEEGEDDLEYDGLATYLQTREDEKALVTREVERLVDIVKNPDTPLVLDGGQRLGGGDTVGYAALTILTKMLSDAKSICLVDNDGISLVHAPIGHTAESYRGLIHRLQNICERGEIALPTGSGAVWATAEERREDAAALMDFLSACLARYATQIADGTSWRNQQLGALARFTAKVKFLLEGMADHASTALRNAEIALATFEATYGEEAQRQGAEKDDQMAVYRRFAATLSGDPAQADYMKGVEHRVNQQRARAGFMGALKYVLASLRSGNRHRGFGVTEYEVCGVVMETGFQDFQTLLFQDRDFEYTSTSNGDQMNFAHPAFRMLDASISYLQRTKEPPQNTRVDPRGTQTKLEWMYSDSDGAHGLENGAGVAKSTPSQPYTLQTMREIVTVMVPLALAAPVVSGRYKHFLDMWYLTHDADDVVRPFPERPFKAFVRLYTSDFEAARRQRLPDDVLQLADAVRTGLFSRTSLLNASHGTKEDDASRDRLLAETHRLMDSWVYTEDAVVVQCGLYVWSVMLAAGVLVAGGLAIGLTVQDRLTGVDPFNITVYAWALAAFMVLISKAAMVEDWPWCDFLHRRVKCRSVSELRAVTGINDQLITAKLLHDEQDSVLTTRGPFNIVFLRKAASGSGGFAIDVPIQNKTLLLSGLVMIKVETTLGNRLVCLDVRRGTELSVVEHRDVGNDTERLISQDIGKTHQGDEKTGRKISLKSGKLEWRRVEGVYNVLDAAFV</sequence>
<evidence type="ECO:0000313" key="3">
    <source>
        <dbReference type="EMBL" id="KLU92337.1"/>
    </source>
</evidence>
<keyword evidence="5" id="KW-1185">Reference proteome</keyword>
<dbReference type="EnsemblFungi" id="MAPG_11283T0">
    <property type="protein sequence ID" value="MAPG_11283T0"/>
    <property type="gene ID" value="MAPG_11283"/>
</dbReference>
<dbReference type="EMBL" id="GL876980">
    <property type="protein sequence ID" value="KLU92337.1"/>
    <property type="molecule type" value="Genomic_DNA"/>
</dbReference>
<evidence type="ECO:0000256" key="2">
    <source>
        <dbReference type="SAM" id="Phobius"/>
    </source>
</evidence>
<accession>A0A0C4EEV2</accession>
<keyword evidence="2" id="KW-0812">Transmembrane</keyword>
<evidence type="ECO:0000313" key="5">
    <source>
        <dbReference type="Proteomes" id="UP000011715"/>
    </source>
</evidence>
<proteinExistence type="predicted"/>
<gene>
    <name evidence="3" type="ORF">MAPG_11283</name>
</gene>
<dbReference type="STRING" id="644358.A0A0C4EEV2"/>
<reference evidence="4" key="4">
    <citation type="journal article" date="2015" name="G3 (Bethesda)">
        <title>Genome sequences of three phytopathogenic species of the Magnaporthaceae family of fungi.</title>
        <authorList>
            <person name="Okagaki L.H."/>
            <person name="Nunes C.C."/>
            <person name="Sailsbery J."/>
            <person name="Clay B."/>
            <person name="Brown D."/>
            <person name="John T."/>
            <person name="Oh Y."/>
            <person name="Young N."/>
            <person name="Fitzgerald M."/>
            <person name="Haas B.J."/>
            <person name="Zeng Q."/>
            <person name="Young S."/>
            <person name="Adiconis X."/>
            <person name="Fan L."/>
            <person name="Levin J.Z."/>
            <person name="Mitchell T.K."/>
            <person name="Okubara P.A."/>
            <person name="Farman M.L."/>
            <person name="Kohn L.M."/>
            <person name="Birren B."/>
            <person name="Ma L.-J."/>
            <person name="Dean R.A."/>
        </authorList>
    </citation>
    <scope>NUCLEOTIDE SEQUENCE</scope>
    <source>
        <strain evidence="4">ATCC 64411 / 73-15</strain>
    </source>
</reference>
<evidence type="ECO:0000256" key="1">
    <source>
        <dbReference type="SAM" id="MobiDB-lite"/>
    </source>
</evidence>